<dbReference type="GO" id="GO:0006520">
    <property type="term" value="P:amino acid metabolic process"/>
    <property type="evidence" value="ECO:0007669"/>
    <property type="project" value="InterPro"/>
</dbReference>
<dbReference type="InterPro" id="IPR015424">
    <property type="entry name" value="PyrdxlP-dep_Trfase"/>
</dbReference>
<protein>
    <recommendedName>
        <fullName evidence="6">Aminotransferase</fullName>
        <ecNumber evidence="6">2.6.1.-</ecNumber>
    </recommendedName>
</protein>
<accession>A0A2W5VHV2</accession>
<evidence type="ECO:0000256" key="3">
    <source>
        <dbReference type="ARBA" id="ARBA00022576"/>
    </source>
</evidence>
<dbReference type="GO" id="GO:0030170">
    <property type="term" value="F:pyridoxal phosphate binding"/>
    <property type="evidence" value="ECO:0007669"/>
    <property type="project" value="InterPro"/>
</dbReference>
<dbReference type="Pfam" id="PF00155">
    <property type="entry name" value="Aminotran_1_2"/>
    <property type="match status" value="1"/>
</dbReference>
<dbReference type="FunFam" id="3.40.640.10:FF:000033">
    <property type="entry name" value="Aspartate aminotransferase"/>
    <property type="match status" value="1"/>
</dbReference>
<dbReference type="Gene3D" id="3.40.640.10">
    <property type="entry name" value="Type I PLP-dependent aspartate aminotransferase-like (Major domain)"/>
    <property type="match status" value="1"/>
</dbReference>
<evidence type="ECO:0000256" key="6">
    <source>
        <dbReference type="RuleBase" id="RU000481"/>
    </source>
</evidence>
<dbReference type="CDD" id="cd00609">
    <property type="entry name" value="AAT_like"/>
    <property type="match status" value="1"/>
</dbReference>
<dbReference type="InterPro" id="IPR015422">
    <property type="entry name" value="PyrdxlP-dep_Trfase_small"/>
</dbReference>
<evidence type="ECO:0000256" key="4">
    <source>
        <dbReference type="ARBA" id="ARBA00022679"/>
    </source>
</evidence>
<comment type="similarity">
    <text evidence="2 6">Belongs to the class-I pyridoxal-phosphate-dependent aminotransferase family.</text>
</comment>
<evidence type="ECO:0000259" key="7">
    <source>
        <dbReference type="Pfam" id="PF00155"/>
    </source>
</evidence>
<comment type="cofactor">
    <cofactor evidence="1 6">
        <name>pyridoxal 5'-phosphate</name>
        <dbReference type="ChEBI" id="CHEBI:597326"/>
    </cofactor>
</comment>
<evidence type="ECO:0000313" key="9">
    <source>
        <dbReference type="Proteomes" id="UP000249061"/>
    </source>
</evidence>
<reference evidence="8 9" key="1">
    <citation type="submission" date="2017-08" db="EMBL/GenBank/DDBJ databases">
        <title>Infants hospitalized years apart are colonized by the same room-sourced microbial strains.</title>
        <authorList>
            <person name="Brooks B."/>
            <person name="Olm M.R."/>
            <person name="Firek B.A."/>
            <person name="Baker R."/>
            <person name="Thomas B.C."/>
            <person name="Morowitz M.J."/>
            <person name="Banfield J.F."/>
        </authorList>
    </citation>
    <scope>NUCLEOTIDE SEQUENCE [LARGE SCALE GENOMIC DNA]</scope>
    <source>
        <strain evidence="8">S2_003_000_R2_14</strain>
    </source>
</reference>
<evidence type="ECO:0000256" key="1">
    <source>
        <dbReference type="ARBA" id="ARBA00001933"/>
    </source>
</evidence>
<proteinExistence type="inferred from homology"/>
<dbReference type="PANTHER" id="PTHR46383:SF1">
    <property type="entry name" value="ASPARTATE AMINOTRANSFERASE"/>
    <property type="match status" value="1"/>
</dbReference>
<dbReference type="SUPFAM" id="SSF53383">
    <property type="entry name" value="PLP-dependent transferases"/>
    <property type="match status" value="1"/>
</dbReference>
<dbReference type="PROSITE" id="PS00105">
    <property type="entry name" value="AA_TRANSFER_CLASS_1"/>
    <property type="match status" value="1"/>
</dbReference>
<dbReference type="InterPro" id="IPR015421">
    <property type="entry name" value="PyrdxlP-dep_Trfase_major"/>
</dbReference>
<dbReference type="AlphaFoldDB" id="A0A2W5VHV2"/>
<keyword evidence="4 6" id="KW-0808">Transferase</keyword>
<evidence type="ECO:0000256" key="2">
    <source>
        <dbReference type="ARBA" id="ARBA00007441"/>
    </source>
</evidence>
<comment type="caution">
    <text evidence="8">The sequence shown here is derived from an EMBL/GenBank/DDBJ whole genome shotgun (WGS) entry which is preliminary data.</text>
</comment>
<dbReference type="InterPro" id="IPR004838">
    <property type="entry name" value="NHTrfase_class1_PyrdxlP-BS"/>
</dbReference>
<organism evidence="8 9">
    <name type="scientific">Archangium gephyra</name>
    <dbReference type="NCBI Taxonomy" id="48"/>
    <lineage>
        <taxon>Bacteria</taxon>
        <taxon>Pseudomonadati</taxon>
        <taxon>Myxococcota</taxon>
        <taxon>Myxococcia</taxon>
        <taxon>Myxococcales</taxon>
        <taxon>Cystobacterineae</taxon>
        <taxon>Archangiaceae</taxon>
        <taxon>Archangium</taxon>
    </lineage>
</organism>
<gene>
    <name evidence="8" type="ORF">DI536_21530</name>
</gene>
<dbReference type="PANTHER" id="PTHR46383">
    <property type="entry name" value="ASPARTATE AMINOTRANSFERASE"/>
    <property type="match status" value="1"/>
</dbReference>
<dbReference type="GO" id="GO:0008483">
    <property type="term" value="F:transaminase activity"/>
    <property type="evidence" value="ECO:0007669"/>
    <property type="project" value="UniProtKB-KW"/>
</dbReference>
<dbReference type="InterPro" id="IPR004839">
    <property type="entry name" value="Aminotransferase_I/II_large"/>
</dbReference>
<dbReference type="EMBL" id="QFQP01000019">
    <property type="protein sequence ID" value="PZR09911.1"/>
    <property type="molecule type" value="Genomic_DNA"/>
</dbReference>
<name>A0A2W5VHV2_9BACT</name>
<dbReference type="Gene3D" id="3.90.1150.10">
    <property type="entry name" value="Aspartate Aminotransferase, domain 1"/>
    <property type="match status" value="1"/>
</dbReference>
<feature type="domain" description="Aminotransferase class I/classII large" evidence="7">
    <location>
        <begin position="31"/>
        <end position="389"/>
    </location>
</feature>
<keyword evidence="5" id="KW-0663">Pyridoxal phosphate</keyword>
<dbReference type="EC" id="2.6.1.-" evidence="6"/>
<evidence type="ECO:0000256" key="5">
    <source>
        <dbReference type="ARBA" id="ARBA00022898"/>
    </source>
</evidence>
<dbReference type="InterPro" id="IPR050596">
    <property type="entry name" value="AspAT/PAT-like"/>
</dbReference>
<sequence length="397" mass="42186">MQLAKRLKAVKPSPTLSLNAKARALAAKGADVLSFAAGEPDFDTPAHIKDAIKAGLDSGFTKYTATGGIPELKAAIVEKLAKENQFTVTPEQVVVTVGGKQALYNAFQAMLSPGDEVIIFSPYWVSYPDMVRLADGEPVIVETNAADNWTPDPKALRKALTSRTKAVIFNSPSNPSGAVIGREALTALANELRGHDCVLITDDIYERLLYVDGPFFNIANVGPEFAARTLVVNGFSKAFSMTGLRLGYAAGPKDLIAGMQMIQDQSTSNATSVIQKGAVAALKGPTAPIDEMVKAFAARRIKMTDGLNKIPGVKCRLPDGAFYCFADISELIGKSYKGASITGSMKLSEILLDDFLLAAVPGEPFGAEGFIRLSFATSDANIEKGLARLADFVSKLS</sequence>
<keyword evidence="3 6" id="KW-0032">Aminotransferase</keyword>
<evidence type="ECO:0000313" key="8">
    <source>
        <dbReference type="EMBL" id="PZR09911.1"/>
    </source>
</evidence>
<dbReference type="Proteomes" id="UP000249061">
    <property type="component" value="Unassembled WGS sequence"/>
</dbReference>